<dbReference type="SUPFAM" id="SSF52172">
    <property type="entry name" value="CheY-like"/>
    <property type="match status" value="1"/>
</dbReference>
<dbReference type="InterPro" id="IPR052048">
    <property type="entry name" value="ST_Response_Regulator"/>
</dbReference>
<dbReference type="Gene3D" id="3.40.50.2300">
    <property type="match status" value="1"/>
</dbReference>
<dbReference type="Pfam" id="PF00072">
    <property type="entry name" value="Response_reg"/>
    <property type="match status" value="1"/>
</dbReference>
<dbReference type="GO" id="GO:0000160">
    <property type="term" value="P:phosphorelay signal transduction system"/>
    <property type="evidence" value="ECO:0007669"/>
    <property type="project" value="InterPro"/>
</dbReference>
<feature type="domain" description="Response regulatory" evidence="2">
    <location>
        <begin position="8"/>
        <end position="124"/>
    </location>
</feature>
<evidence type="ECO:0000313" key="4">
    <source>
        <dbReference type="Proteomes" id="UP000809273"/>
    </source>
</evidence>
<reference evidence="3" key="1">
    <citation type="journal article" date="2021" name="Environ. Microbiol.">
        <title>Genomic characterization of three novel Desulfobacterota classes expand the metabolic and phylogenetic diversity of the phylum.</title>
        <authorList>
            <person name="Murphy C.L."/>
            <person name="Biggerstaff J."/>
            <person name="Eichhorn A."/>
            <person name="Ewing E."/>
            <person name="Shahan R."/>
            <person name="Soriano D."/>
            <person name="Stewart S."/>
            <person name="VanMol K."/>
            <person name="Walker R."/>
            <person name="Walters P."/>
            <person name="Elshahed M.S."/>
            <person name="Youssef N.H."/>
        </authorList>
    </citation>
    <scope>NUCLEOTIDE SEQUENCE</scope>
    <source>
        <strain evidence="3">Zod_Metabat.24</strain>
    </source>
</reference>
<protein>
    <submittedName>
        <fullName evidence="3">Response regulator transcription factor</fullName>
    </submittedName>
</protein>
<keyword evidence="1" id="KW-0597">Phosphoprotein</keyword>
<dbReference type="EMBL" id="JAFGIX010000050">
    <property type="protein sequence ID" value="MBN1573503.1"/>
    <property type="molecule type" value="Genomic_DNA"/>
</dbReference>
<feature type="modified residue" description="4-aspartylphosphate" evidence="1">
    <location>
        <position position="59"/>
    </location>
</feature>
<dbReference type="InterPro" id="IPR011006">
    <property type="entry name" value="CheY-like_superfamily"/>
</dbReference>
<evidence type="ECO:0000256" key="1">
    <source>
        <dbReference type="PROSITE-ProRule" id="PRU00169"/>
    </source>
</evidence>
<organism evidence="3 4">
    <name type="scientific">Candidatus Zymogenus saltonus</name>
    <dbReference type="NCBI Taxonomy" id="2844893"/>
    <lineage>
        <taxon>Bacteria</taxon>
        <taxon>Deltaproteobacteria</taxon>
        <taxon>Candidatus Zymogenia</taxon>
        <taxon>Candidatus Zymogeniales</taxon>
        <taxon>Candidatus Zymogenaceae</taxon>
        <taxon>Candidatus Zymogenus</taxon>
    </lineage>
</organism>
<dbReference type="PANTHER" id="PTHR43228:SF1">
    <property type="entry name" value="TWO-COMPONENT RESPONSE REGULATOR ARR22"/>
    <property type="match status" value="1"/>
</dbReference>
<gene>
    <name evidence="3" type="ORF">JW984_09945</name>
</gene>
<dbReference type="Proteomes" id="UP000809273">
    <property type="component" value="Unassembled WGS sequence"/>
</dbReference>
<dbReference type="InterPro" id="IPR058245">
    <property type="entry name" value="NreC/VraR/RcsB-like_REC"/>
</dbReference>
<reference evidence="3" key="2">
    <citation type="submission" date="2021-01" db="EMBL/GenBank/DDBJ databases">
        <authorList>
            <person name="Hahn C.R."/>
            <person name="Youssef N.H."/>
            <person name="Elshahed M."/>
        </authorList>
    </citation>
    <scope>NUCLEOTIDE SEQUENCE</scope>
    <source>
        <strain evidence="3">Zod_Metabat.24</strain>
    </source>
</reference>
<dbReference type="PROSITE" id="PS50110">
    <property type="entry name" value="RESPONSE_REGULATORY"/>
    <property type="match status" value="1"/>
</dbReference>
<name>A0A9D8KFH2_9DELT</name>
<evidence type="ECO:0000259" key="2">
    <source>
        <dbReference type="PROSITE" id="PS50110"/>
    </source>
</evidence>
<comment type="caution">
    <text evidence="3">The sequence shown here is derived from an EMBL/GenBank/DDBJ whole genome shotgun (WGS) entry which is preliminary data.</text>
</comment>
<evidence type="ECO:0000313" key="3">
    <source>
        <dbReference type="EMBL" id="MBN1573503.1"/>
    </source>
</evidence>
<proteinExistence type="predicted"/>
<dbReference type="PANTHER" id="PTHR43228">
    <property type="entry name" value="TWO-COMPONENT RESPONSE REGULATOR"/>
    <property type="match status" value="1"/>
</dbReference>
<dbReference type="InterPro" id="IPR001789">
    <property type="entry name" value="Sig_transdc_resp-reg_receiver"/>
</dbReference>
<dbReference type="AlphaFoldDB" id="A0A9D8KFH2"/>
<sequence>MEFDDKLKALIVEDHSAQRKSIREMLLGLFPFMVVMEAKDGKGALLSVDAHIPDLIFMDIKLPDGNGLDLTKLIKKEHPQTRIAIITNHNLPEYREAALKCGGDLFIPKDSMNGESIKGLVEEILLRKELDSGKLGR</sequence>
<accession>A0A9D8KFH2</accession>
<dbReference type="CDD" id="cd17535">
    <property type="entry name" value="REC_NarL-like"/>
    <property type="match status" value="1"/>
</dbReference>
<dbReference type="SMART" id="SM00448">
    <property type="entry name" value="REC"/>
    <property type="match status" value="1"/>
</dbReference>